<sequence>MGDRLWRHRPWDAFAKVGPTPIDHIGEVDLDTDQRDISIVISDELAFLLPQPPQHGSKV</sequence>
<evidence type="ECO:0000313" key="2">
    <source>
        <dbReference type="Proteomes" id="UP001501319"/>
    </source>
</evidence>
<keyword evidence="2" id="KW-1185">Reference proteome</keyword>
<accession>A0ABN2FZ14</accession>
<organism evidence="1 2">
    <name type="scientific">Kribbella alba</name>
    <dbReference type="NCBI Taxonomy" id="190197"/>
    <lineage>
        <taxon>Bacteria</taxon>
        <taxon>Bacillati</taxon>
        <taxon>Actinomycetota</taxon>
        <taxon>Actinomycetes</taxon>
        <taxon>Propionibacteriales</taxon>
        <taxon>Kribbellaceae</taxon>
        <taxon>Kribbella</taxon>
    </lineage>
</organism>
<name>A0ABN2FZ14_9ACTN</name>
<dbReference type="Proteomes" id="UP001501319">
    <property type="component" value="Unassembled WGS sequence"/>
</dbReference>
<evidence type="ECO:0000313" key="1">
    <source>
        <dbReference type="EMBL" id="GAA1662219.1"/>
    </source>
</evidence>
<dbReference type="EMBL" id="BAAANE010000017">
    <property type="protein sequence ID" value="GAA1662219.1"/>
    <property type="molecule type" value="Genomic_DNA"/>
</dbReference>
<comment type="caution">
    <text evidence="1">The sequence shown here is derived from an EMBL/GenBank/DDBJ whole genome shotgun (WGS) entry which is preliminary data.</text>
</comment>
<proteinExistence type="predicted"/>
<gene>
    <name evidence="1" type="ORF">GCM10009744_65020</name>
</gene>
<protein>
    <submittedName>
        <fullName evidence="1">Uncharacterized protein</fullName>
    </submittedName>
</protein>
<reference evidence="1 2" key="1">
    <citation type="journal article" date="2019" name="Int. J. Syst. Evol. Microbiol.">
        <title>The Global Catalogue of Microorganisms (GCM) 10K type strain sequencing project: providing services to taxonomists for standard genome sequencing and annotation.</title>
        <authorList>
            <consortium name="The Broad Institute Genomics Platform"/>
            <consortium name="The Broad Institute Genome Sequencing Center for Infectious Disease"/>
            <person name="Wu L."/>
            <person name="Ma J."/>
        </authorList>
    </citation>
    <scope>NUCLEOTIDE SEQUENCE [LARGE SCALE GENOMIC DNA]</scope>
    <source>
        <strain evidence="1 2">JCM 14306</strain>
    </source>
</reference>